<evidence type="ECO:0000313" key="2">
    <source>
        <dbReference type="Proteomes" id="UP001276902"/>
    </source>
</evidence>
<dbReference type="GeneID" id="94439539"/>
<dbReference type="AlphaFoldDB" id="A0AB35UQE1"/>
<protein>
    <recommendedName>
        <fullName evidence="3">DUF5590 domain-containing protein</fullName>
    </recommendedName>
</protein>
<sequence length="149" mass="17302">MKIQSKLISLFMVLLLLILIVVNYALNISGPAIKAEAEEKQMILKIQEEYPQCEDFYRHSFRYVTYSAADAEKIYWFNQFGELIQSKTKASAQTAEALRIAAEYGFSDIAPVYGYGYENAVYVFEQKGTYLYLDYDTLEVVYYMKEKLV</sequence>
<organism evidence="1 2">
    <name type="scientific">Dielma fastidiosa</name>
    <dbReference type="NCBI Taxonomy" id="1034346"/>
    <lineage>
        <taxon>Bacteria</taxon>
        <taxon>Bacillati</taxon>
        <taxon>Bacillota</taxon>
        <taxon>Erysipelotrichia</taxon>
        <taxon>Erysipelotrichales</taxon>
        <taxon>Erysipelotrichaceae</taxon>
        <taxon>Dielma</taxon>
    </lineage>
</organism>
<dbReference type="RefSeq" id="WP_147352864.1">
    <property type="nucleotide sequence ID" value="NZ_BAABZA010000001.1"/>
</dbReference>
<gene>
    <name evidence="1" type="ORF">MQE39_06250</name>
</gene>
<name>A0AB35UQE1_9FIRM</name>
<evidence type="ECO:0000313" key="1">
    <source>
        <dbReference type="EMBL" id="MDY5167726.1"/>
    </source>
</evidence>
<proteinExistence type="predicted"/>
<comment type="caution">
    <text evidence="1">The sequence shown here is derived from an EMBL/GenBank/DDBJ whole genome shotgun (WGS) entry which is preliminary data.</text>
</comment>
<dbReference type="EMBL" id="JALDAW010000011">
    <property type="protein sequence ID" value="MDY5167726.1"/>
    <property type="molecule type" value="Genomic_DNA"/>
</dbReference>
<evidence type="ECO:0008006" key="3">
    <source>
        <dbReference type="Google" id="ProtNLM"/>
    </source>
</evidence>
<dbReference type="Proteomes" id="UP001276902">
    <property type="component" value="Unassembled WGS sequence"/>
</dbReference>
<reference evidence="1" key="1">
    <citation type="submission" date="2022-03" db="EMBL/GenBank/DDBJ databases">
        <title>First case of bacteraemia caused by Dielma fastidiosa in a patient hospitalised with diverticulitis.</title>
        <authorList>
            <person name="Forman-Ankjaer B."/>
            <person name="Hvid-Jensen F."/>
            <person name="Kobel C.M."/>
            <person name="Greve T."/>
        </authorList>
    </citation>
    <scope>NUCLEOTIDE SEQUENCE</scope>
    <source>
        <strain evidence="1">AUH_DF_2021</strain>
    </source>
</reference>
<accession>A0AB35UQE1</accession>